<dbReference type="Pfam" id="PF02272">
    <property type="entry name" value="DHHA1"/>
    <property type="match status" value="1"/>
</dbReference>
<feature type="domain" description="DHHA1" evidence="2">
    <location>
        <begin position="239"/>
        <end position="323"/>
    </location>
</feature>
<dbReference type="InterPro" id="IPR001667">
    <property type="entry name" value="DDH_dom"/>
</dbReference>
<protein>
    <submittedName>
        <fullName evidence="3">Bifunctional oligoribonuclease/PAP phosphatase NrnA</fullName>
    </submittedName>
</protein>
<evidence type="ECO:0000313" key="4">
    <source>
        <dbReference type="Proteomes" id="UP000297900"/>
    </source>
</evidence>
<gene>
    <name evidence="3" type="ORF">E2980_16170</name>
</gene>
<keyword evidence="4" id="KW-1185">Reference proteome</keyword>
<reference evidence="3 4" key="1">
    <citation type="submission" date="2019-03" db="EMBL/GenBank/DDBJ databases">
        <title>Cohnella endophytica sp. nov., a novel endophytic bacterium isolated from bark of Sonneratia apetala.</title>
        <authorList>
            <person name="Tuo L."/>
        </authorList>
    </citation>
    <scope>NUCLEOTIDE SEQUENCE [LARGE SCALE GENOMIC DNA]</scope>
    <source>
        <strain evidence="3 4">CCTCC AB 208254</strain>
    </source>
</reference>
<dbReference type="PANTHER" id="PTHR47618">
    <property type="entry name" value="BIFUNCTIONAL OLIGORIBONUCLEASE AND PAP PHOSPHATASE NRNA"/>
    <property type="match status" value="1"/>
</dbReference>
<evidence type="ECO:0000259" key="2">
    <source>
        <dbReference type="Pfam" id="PF02272"/>
    </source>
</evidence>
<evidence type="ECO:0000313" key="3">
    <source>
        <dbReference type="EMBL" id="TFE24385.1"/>
    </source>
</evidence>
<dbReference type="EMBL" id="SOMN01000026">
    <property type="protein sequence ID" value="TFE24385.1"/>
    <property type="molecule type" value="Genomic_DNA"/>
</dbReference>
<dbReference type="InterPro" id="IPR051319">
    <property type="entry name" value="Oligoribo/pAp-PDE_c-di-AMP_PDE"/>
</dbReference>
<accession>A0A4Y8LX06</accession>
<dbReference type="GO" id="GO:0003676">
    <property type="term" value="F:nucleic acid binding"/>
    <property type="evidence" value="ECO:0007669"/>
    <property type="project" value="InterPro"/>
</dbReference>
<dbReference type="InterPro" id="IPR038763">
    <property type="entry name" value="DHH_sf"/>
</dbReference>
<proteinExistence type="predicted"/>
<organism evidence="3 4">
    <name type="scientific">Cohnella luojiensis</name>
    <dbReference type="NCBI Taxonomy" id="652876"/>
    <lineage>
        <taxon>Bacteria</taxon>
        <taxon>Bacillati</taxon>
        <taxon>Bacillota</taxon>
        <taxon>Bacilli</taxon>
        <taxon>Bacillales</taxon>
        <taxon>Paenibacillaceae</taxon>
        <taxon>Cohnella</taxon>
    </lineage>
</organism>
<dbReference type="SUPFAM" id="SSF64182">
    <property type="entry name" value="DHH phosphoesterases"/>
    <property type="match status" value="1"/>
</dbReference>
<dbReference type="Gene3D" id="3.10.310.30">
    <property type="match status" value="1"/>
</dbReference>
<dbReference type="PANTHER" id="PTHR47618:SF1">
    <property type="entry name" value="BIFUNCTIONAL OLIGORIBONUCLEASE AND PAP PHOSPHATASE NRNA"/>
    <property type="match status" value="1"/>
</dbReference>
<dbReference type="Pfam" id="PF01368">
    <property type="entry name" value="DHH"/>
    <property type="match status" value="1"/>
</dbReference>
<dbReference type="RefSeq" id="WP_135153231.1">
    <property type="nucleotide sequence ID" value="NZ_SOMN01000026.1"/>
</dbReference>
<dbReference type="InterPro" id="IPR003156">
    <property type="entry name" value="DHHA1_dom"/>
</dbReference>
<evidence type="ECO:0000259" key="1">
    <source>
        <dbReference type="Pfam" id="PF01368"/>
    </source>
</evidence>
<dbReference type="Proteomes" id="UP000297900">
    <property type="component" value="Unassembled WGS sequence"/>
</dbReference>
<dbReference type="OrthoDB" id="9803668at2"/>
<sequence length="328" mass="35995">MWAKDLKEAAAFIRERDDFLIVSHVQPDGDAISSTVATGWLLEKLGKKFTMLNEGPVPSRLQFLWKSSDILTLDGSESTPNRQYRNVICVDCADYARVGKTNQWFAPDAELLNIDHHPTNNGFGIVNLMKFHASATAEILFELLDELNLKLDSDVATAIYTGLLTDTGGFRYSNTSPLVMAMASRLLEAGVNGPELAELLLERMTMGQLLVVQRGLSRLSFSPDQRIGWLWVNSEDLNETGATNEDLEGLVNYPRNIEGVEVGILFKQNGEESVKVSLRSAGRVNVAAVAQHFGGGGHVRAAGCRLTDPLSEAIDQVVGYVQKALDEE</sequence>
<comment type="caution">
    <text evidence="3">The sequence shown here is derived from an EMBL/GenBank/DDBJ whole genome shotgun (WGS) entry which is preliminary data.</text>
</comment>
<name>A0A4Y8LX06_9BACL</name>
<dbReference type="Gene3D" id="3.90.1640.10">
    <property type="entry name" value="inorganic pyrophosphatase (n-terminal core)"/>
    <property type="match status" value="1"/>
</dbReference>
<dbReference type="AlphaFoldDB" id="A0A4Y8LX06"/>
<feature type="domain" description="DDH" evidence="1">
    <location>
        <begin position="19"/>
        <end position="162"/>
    </location>
</feature>